<evidence type="ECO:0000256" key="1">
    <source>
        <dbReference type="SAM" id="MobiDB-lite"/>
    </source>
</evidence>
<reference evidence="2 3" key="1">
    <citation type="journal article" date="2019" name="Sci. Rep.">
        <title>Extended insight into the Mycobacterium chelonae-abscessus complex through whole genome sequencing of Mycobacterium salmoniphilum outbreak and Mycobacterium salmoniphilum-like strains.</title>
        <authorList>
            <person name="Behra P.R.K."/>
            <person name="Das S."/>
            <person name="Pettersson B.M.F."/>
            <person name="Shirreff L."/>
            <person name="DuCote T."/>
            <person name="Jacobsson K.G."/>
            <person name="Ennis D.G."/>
            <person name="Kirsebom L.A."/>
        </authorList>
    </citation>
    <scope>NUCLEOTIDE SEQUENCE [LARGE SCALE GENOMIC DNA]</scope>
    <source>
        <strain evidence="2 3">DSM 45524</strain>
    </source>
</reference>
<proteinExistence type="predicted"/>
<dbReference type="Proteomes" id="UP000295627">
    <property type="component" value="Unassembled WGS sequence"/>
</dbReference>
<protein>
    <submittedName>
        <fullName evidence="2">Uncharacterized protein</fullName>
    </submittedName>
</protein>
<gene>
    <name evidence="2" type="ORF">EJ571_25020</name>
</gene>
<comment type="caution">
    <text evidence="2">The sequence shown here is derived from an EMBL/GenBank/DDBJ whole genome shotgun (WGS) entry which is preliminary data.</text>
</comment>
<dbReference type="RefSeq" id="WP_078335856.1">
    <property type="nucleotide sequence ID" value="NZ_MAFQ01000014.1"/>
</dbReference>
<evidence type="ECO:0000313" key="3">
    <source>
        <dbReference type="Proteomes" id="UP000295627"/>
    </source>
</evidence>
<sequence>MSATPPADGAEGLPGWRRFLRKLWAVLNPDPNGPWADVVFYDEDGGVHTRQRWLGREYLIDATGIDAEPPYLLTVRDADGREYRSEHQSWQVAQKESWRLSNMHTRQVRDGREDSWPPDDESPIA</sequence>
<feature type="region of interest" description="Disordered" evidence="1">
    <location>
        <begin position="101"/>
        <end position="125"/>
    </location>
</feature>
<evidence type="ECO:0000313" key="2">
    <source>
        <dbReference type="EMBL" id="TDH17991.1"/>
    </source>
</evidence>
<accession>A0A4R5P5R2</accession>
<name>A0A4R5P5R2_9MYCO</name>
<organism evidence="2 3">
    <name type="scientific">Mycobacteroides franklinii</name>
    <dbReference type="NCBI Taxonomy" id="948102"/>
    <lineage>
        <taxon>Bacteria</taxon>
        <taxon>Bacillati</taxon>
        <taxon>Actinomycetota</taxon>
        <taxon>Actinomycetes</taxon>
        <taxon>Mycobacteriales</taxon>
        <taxon>Mycobacteriaceae</taxon>
        <taxon>Mycobacteroides</taxon>
    </lineage>
</organism>
<dbReference type="EMBL" id="RXLR01000024">
    <property type="protein sequence ID" value="TDH17991.1"/>
    <property type="molecule type" value="Genomic_DNA"/>
</dbReference>
<feature type="compositionally biased region" description="Acidic residues" evidence="1">
    <location>
        <begin position="116"/>
        <end position="125"/>
    </location>
</feature>
<dbReference type="AlphaFoldDB" id="A0A4R5P5R2"/>